<sequence length="245" mass="27818">MFLTNKRGHMKIKNIALTLPFLFATTTGYAFSVDSMVKVSDKNGNGVFTLTSTKGEPEYISGEIEQVSVEDGAIKKIKLTKDNLPIWDLALLPTKVILYPGEMRRVAVKNLCQKNCTNLEKDKVYQISFKPSSSEDGLEKSNVGINFGYAPYFIVPAEKIDIKYNYSYDSNGLNFKNDSNTFLYVQLDNCQKGKIIEGCKKTYTFLSGREKSIPLTKEFSNLKKIKMRIATHDYEYNEVVYAKKK</sequence>
<dbReference type="Gene3D" id="2.60.40.10">
    <property type="entry name" value="Immunoglobulins"/>
    <property type="match status" value="1"/>
</dbReference>
<dbReference type="AlphaFoldDB" id="A0A024B4A7"/>
<name>A0A024B4A7_VIBPH</name>
<proteinExistence type="predicted"/>
<organism evidence="1">
    <name type="scientific">Vibrio parahaemolyticus</name>
    <dbReference type="NCBI Taxonomy" id="670"/>
    <lineage>
        <taxon>Bacteria</taxon>
        <taxon>Pseudomonadati</taxon>
        <taxon>Pseudomonadota</taxon>
        <taxon>Gammaproteobacteria</taxon>
        <taxon>Vibrionales</taxon>
        <taxon>Vibrionaceae</taxon>
        <taxon>Vibrio</taxon>
    </lineage>
</organism>
<accession>A0A024B4A7</accession>
<reference evidence="1" key="1">
    <citation type="submission" date="2014-02" db="EMBL/GenBank/DDBJ databases">
        <title>Insectcidical toxin genes in the bacterium Vibrio parahaemolyticus isolated from acute hepatopancreatic necrosis disease-affected shrimp.</title>
        <authorList>
            <person name="Tang K.F.J."/>
            <person name="Lightner D.V."/>
        </authorList>
    </citation>
    <scope>NUCLEOTIDE SEQUENCE</scope>
    <source>
        <strain evidence="1">A3</strain>
    </source>
</reference>
<evidence type="ECO:0008006" key="2">
    <source>
        <dbReference type="Google" id="ProtNLM"/>
    </source>
</evidence>
<evidence type="ECO:0000313" key="1">
    <source>
        <dbReference type="EMBL" id="AHZ10918.1"/>
    </source>
</evidence>
<dbReference type="InterPro" id="IPR013783">
    <property type="entry name" value="Ig-like_fold"/>
</dbReference>
<gene>
    <name evidence="1" type="ORF">tc_PAI_016</name>
</gene>
<dbReference type="EMBL" id="KJ468740">
    <property type="protein sequence ID" value="AHZ10918.1"/>
    <property type="molecule type" value="Genomic_DNA"/>
</dbReference>
<protein>
    <recommendedName>
        <fullName evidence="2">Pilus assembly protein</fullName>
    </recommendedName>
</protein>